<dbReference type="Proteomes" id="UP000317940">
    <property type="component" value="Unassembled WGS sequence"/>
</dbReference>
<comment type="caution">
    <text evidence="11">The sequence shown here is derived from an EMBL/GenBank/DDBJ whole genome shotgun (WGS) entry which is preliminary data.</text>
</comment>
<name>A0A561UBL6_9ACTN</name>
<dbReference type="GO" id="GO:0005886">
    <property type="term" value="C:plasma membrane"/>
    <property type="evidence" value="ECO:0007669"/>
    <property type="project" value="TreeGrafter"/>
</dbReference>
<dbReference type="PANTHER" id="PTHR45436">
    <property type="entry name" value="SENSOR HISTIDINE KINASE YKOH"/>
    <property type="match status" value="1"/>
</dbReference>
<feature type="domain" description="Histidine kinase" evidence="10">
    <location>
        <begin position="290"/>
        <end position="406"/>
    </location>
</feature>
<evidence type="ECO:0000256" key="9">
    <source>
        <dbReference type="SAM" id="MobiDB-lite"/>
    </source>
</evidence>
<sequence>MTIASRKPPSAGRPDRVPARRLRRSPLLGRPLVLLPGLATLTGCSAQSGATEAVGGAVAVVLIGATAVVVRRVTARPLERARARADRNLSQLLDERAGLVAERDRLAADRDAQQSGRQQLARDFEELRRLHHELTAAHGTAVERMAELGAEREQLAAERDLLTAERDELAKERDELQGSVDATFVNLAMRTLTLVERQLVLIEALEGREADAAQLDSLFRLDHLATRMRRNSENMLLLAGLENSQRSRKTVTLLDVARAAVSEIERYERVKLGFLAAVRLTGAVADDTSHLLAELLENATAFSPPQEQVEVGGWLLDNGELMISVSDRGIGLPPERMRAINEQLAEPTPEDRAERRDALLAGALTGRSMGLFVVARLAARHGLRVQLRENGRGGGVTAMVVLPREALHQDGVSSADLDDQRRAERSVAADAARAAAVAAESLPAAPVVPVVPVQAAAEPPALPRRRGAHAAGAGVGDGAAVEPGAVEPAVAEVEVVESAAAEPPPLPRRRAAHAAPQQPVQPPVFDDPPTQQLMLRQLRDGLAESVAADRTAEPAQPETGPEAEADSAEAPELPRRVPRGAGLPGTGEAPTSGLRRATAPAPAPAAAAGTPDGRAPGEPDAAVEQGAAAAPVAPPSGSARVDAEELRRRLGGFQSGLRRAARETAAAERPDPEEQDR</sequence>
<keyword evidence="12" id="KW-1185">Reference proteome</keyword>
<dbReference type="PANTHER" id="PTHR45436:SF5">
    <property type="entry name" value="SENSOR HISTIDINE KINASE TRCS"/>
    <property type="match status" value="1"/>
</dbReference>
<feature type="coiled-coil region" evidence="8">
    <location>
        <begin position="82"/>
        <end position="179"/>
    </location>
</feature>
<evidence type="ECO:0000256" key="6">
    <source>
        <dbReference type="ARBA" id="ARBA00022777"/>
    </source>
</evidence>
<dbReference type="SMART" id="SM00387">
    <property type="entry name" value="HATPase_c"/>
    <property type="match status" value="1"/>
</dbReference>
<dbReference type="GO" id="GO:0004673">
    <property type="term" value="F:protein histidine kinase activity"/>
    <property type="evidence" value="ECO:0007669"/>
    <property type="project" value="UniProtKB-EC"/>
</dbReference>
<keyword evidence="6 11" id="KW-0418">Kinase</keyword>
<accession>A0A561UBL6</accession>
<keyword evidence="7" id="KW-0472">Membrane</keyword>
<keyword evidence="7" id="KW-1133">Transmembrane helix</keyword>
<evidence type="ECO:0000256" key="4">
    <source>
        <dbReference type="ARBA" id="ARBA00022679"/>
    </source>
</evidence>
<keyword evidence="3" id="KW-0597">Phosphoprotein</keyword>
<evidence type="ECO:0000256" key="3">
    <source>
        <dbReference type="ARBA" id="ARBA00022553"/>
    </source>
</evidence>
<comment type="catalytic activity">
    <reaction evidence="1">
        <text>ATP + protein L-histidine = ADP + protein N-phospho-L-histidine.</text>
        <dbReference type="EC" id="2.7.13.3"/>
    </reaction>
</comment>
<dbReference type="EC" id="2.7.13.3" evidence="2"/>
<protein>
    <recommendedName>
        <fullName evidence="2">histidine kinase</fullName>
        <ecNumber evidence="2">2.7.13.3</ecNumber>
    </recommendedName>
</protein>
<feature type="region of interest" description="Disordered" evidence="9">
    <location>
        <begin position="549"/>
        <end position="677"/>
    </location>
</feature>
<dbReference type="SUPFAM" id="SSF55874">
    <property type="entry name" value="ATPase domain of HSP90 chaperone/DNA topoisomerase II/histidine kinase"/>
    <property type="match status" value="1"/>
</dbReference>
<feature type="compositionally biased region" description="Low complexity" evidence="9">
    <location>
        <begin position="595"/>
        <end position="639"/>
    </location>
</feature>
<keyword evidence="4" id="KW-0808">Transferase</keyword>
<reference evidence="11 12" key="1">
    <citation type="submission" date="2019-06" db="EMBL/GenBank/DDBJ databases">
        <title>Sequencing the genomes of 1000 actinobacteria strains.</title>
        <authorList>
            <person name="Klenk H.-P."/>
        </authorList>
    </citation>
    <scope>NUCLEOTIDE SEQUENCE [LARGE SCALE GENOMIC DNA]</scope>
    <source>
        <strain evidence="11 12">DSM 44826</strain>
    </source>
</reference>
<evidence type="ECO:0000313" key="11">
    <source>
        <dbReference type="EMBL" id="TWF96752.1"/>
    </source>
</evidence>
<evidence type="ECO:0000313" key="12">
    <source>
        <dbReference type="Proteomes" id="UP000317940"/>
    </source>
</evidence>
<evidence type="ECO:0000256" key="8">
    <source>
        <dbReference type="SAM" id="Coils"/>
    </source>
</evidence>
<keyword evidence="8" id="KW-0175">Coiled coil</keyword>
<evidence type="ECO:0000256" key="2">
    <source>
        <dbReference type="ARBA" id="ARBA00012438"/>
    </source>
</evidence>
<dbReference type="Pfam" id="PF02518">
    <property type="entry name" value="HATPase_c"/>
    <property type="match status" value="1"/>
</dbReference>
<evidence type="ECO:0000259" key="10">
    <source>
        <dbReference type="PROSITE" id="PS50109"/>
    </source>
</evidence>
<evidence type="ECO:0000256" key="7">
    <source>
        <dbReference type="ARBA" id="ARBA00022989"/>
    </source>
</evidence>
<dbReference type="RefSeq" id="WP_145903062.1">
    <property type="nucleotide sequence ID" value="NZ_BAAAMZ010000004.1"/>
</dbReference>
<evidence type="ECO:0000256" key="5">
    <source>
        <dbReference type="ARBA" id="ARBA00022692"/>
    </source>
</evidence>
<dbReference type="Gene3D" id="3.30.565.10">
    <property type="entry name" value="Histidine kinase-like ATPase, C-terminal domain"/>
    <property type="match status" value="1"/>
</dbReference>
<feature type="region of interest" description="Disordered" evidence="9">
    <location>
        <begin position="496"/>
        <end position="529"/>
    </location>
</feature>
<feature type="compositionally biased region" description="Basic and acidic residues" evidence="9">
    <location>
        <begin position="660"/>
        <end position="677"/>
    </location>
</feature>
<dbReference type="InterPro" id="IPR003594">
    <property type="entry name" value="HATPase_dom"/>
</dbReference>
<proteinExistence type="predicted"/>
<dbReference type="AlphaFoldDB" id="A0A561UBL6"/>
<evidence type="ECO:0000256" key="1">
    <source>
        <dbReference type="ARBA" id="ARBA00000085"/>
    </source>
</evidence>
<keyword evidence="5" id="KW-0812">Transmembrane</keyword>
<gene>
    <name evidence="11" type="ORF">FHX73_11524</name>
</gene>
<dbReference type="InterPro" id="IPR050428">
    <property type="entry name" value="TCS_sensor_his_kinase"/>
</dbReference>
<organism evidence="11 12">
    <name type="scientific">Kitasatospora viridis</name>
    <dbReference type="NCBI Taxonomy" id="281105"/>
    <lineage>
        <taxon>Bacteria</taxon>
        <taxon>Bacillati</taxon>
        <taxon>Actinomycetota</taxon>
        <taxon>Actinomycetes</taxon>
        <taxon>Kitasatosporales</taxon>
        <taxon>Streptomycetaceae</taxon>
        <taxon>Kitasatospora</taxon>
    </lineage>
</organism>
<dbReference type="OrthoDB" id="4652229at2"/>
<dbReference type="InterPro" id="IPR036890">
    <property type="entry name" value="HATPase_C_sf"/>
</dbReference>
<dbReference type="GO" id="GO:0000160">
    <property type="term" value="P:phosphorelay signal transduction system"/>
    <property type="evidence" value="ECO:0007669"/>
    <property type="project" value="TreeGrafter"/>
</dbReference>
<dbReference type="EMBL" id="VIWT01000001">
    <property type="protein sequence ID" value="TWF96752.1"/>
    <property type="molecule type" value="Genomic_DNA"/>
</dbReference>
<dbReference type="PROSITE" id="PS50109">
    <property type="entry name" value="HIS_KIN"/>
    <property type="match status" value="1"/>
</dbReference>
<dbReference type="InterPro" id="IPR005467">
    <property type="entry name" value="His_kinase_dom"/>
</dbReference>